<reference evidence="2 3" key="1">
    <citation type="submission" date="2019-03" db="EMBL/GenBank/DDBJ databases">
        <title>Genomic Encyclopedia of Type Strains, Phase IV (KMG-IV): sequencing the most valuable type-strain genomes for metagenomic binning, comparative biology and taxonomic classification.</title>
        <authorList>
            <person name="Goeker M."/>
        </authorList>
    </citation>
    <scope>NUCLEOTIDE SEQUENCE [LARGE SCALE GENOMIC DNA]</scope>
    <source>
        <strain evidence="2 3">DSM 28867</strain>
    </source>
</reference>
<dbReference type="Gene3D" id="3.20.20.80">
    <property type="entry name" value="Glycosidases"/>
    <property type="match status" value="1"/>
</dbReference>
<sequence length="130" mass="15328">MQWNTEIHAGFSTAEPWLKVNDNYSQINAENQMQDENSIFNYYRKLIQFLKESDIIAYGSYVEYCADHPSIYVYERAYKNEKIFVLCNFSANEITYDPSLFPKEKHTILANYKDQKGGILRAYEAIVWKA</sequence>
<dbReference type="EMBL" id="SODD01000005">
    <property type="protein sequence ID" value="TDW25328.1"/>
    <property type="molecule type" value="Genomic_DNA"/>
</dbReference>
<keyword evidence="3" id="KW-1185">Reference proteome</keyword>
<dbReference type="InterPro" id="IPR006047">
    <property type="entry name" value="GH13_cat_dom"/>
</dbReference>
<evidence type="ECO:0000313" key="3">
    <source>
        <dbReference type="Proteomes" id="UP000294743"/>
    </source>
</evidence>
<dbReference type="Pfam" id="PF00128">
    <property type="entry name" value="Alpha-amylase"/>
    <property type="match status" value="1"/>
</dbReference>
<dbReference type="SUPFAM" id="SSF51011">
    <property type="entry name" value="Glycosyl hydrolase domain"/>
    <property type="match status" value="1"/>
</dbReference>
<proteinExistence type="predicted"/>
<evidence type="ECO:0000313" key="2">
    <source>
        <dbReference type="EMBL" id="TDW25328.1"/>
    </source>
</evidence>
<comment type="caution">
    <text evidence="2">The sequence shown here is derived from an EMBL/GenBank/DDBJ whole genome shotgun (WGS) entry which is preliminary data.</text>
</comment>
<dbReference type="AlphaFoldDB" id="A0A4R8A6W9"/>
<evidence type="ECO:0000259" key="1">
    <source>
        <dbReference type="Pfam" id="PF00128"/>
    </source>
</evidence>
<protein>
    <submittedName>
        <fullName evidence="2">Maltogenic amylase-like enzyme</fullName>
    </submittedName>
</protein>
<dbReference type="Proteomes" id="UP000294743">
    <property type="component" value="Unassembled WGS sequence"/>
</dbReference>
<dbReference type="GO" id="GO:0005975">
    <property type="term" value="P:carbohydrate metabolic process"/>
    <property type="evidence" value="ECO:0007669"/>
    <property type="project" value="InterPro"/>
</dbReference>
<dbReference type="InterPro" id="IPR017853">
    <property type="entry name" value="GH"/>
</dbReference>
<dbReference type="Gene3D" id="2.60.40.1180">
    <property type="entry name" value="Golgi alpha-mannosidase II"/>
    <property type="match status" value="1"/>
</dbReference>
<accession>A0A4R8A6W9</accession>
<dbReference type="SUPFAM" id="SSF51445">
    <property type="entry name" value="(Trans)glycosidases"/>
    <property type="match status" value="1"/>
</dbReference>
<feature type="domain" description="Glycosyl hydrolase family 13 catalytic" evidence="1">
    <location>
        <begin position="1"/>
        <end position="59"/>
    </location>
</feature>
<dbReference type="InterPro" id="IPR013780">
    <property type="entry name" value="Glyco_hydro_b"/>
</dbReference>
<dbReference type="RefSeq" id="WP_166667524.1">
    <property type="nucleotide sequence ID" value="NZ_SODD01000005.1"/>
</dbReference>
<gene>
    <name evidence="2" type="ORF">EDD63_10561</name>
</gene>
<organism evidence="2 3">
    <name type="scientific">Breznakia blatticola</name>
    <dbReference type="NCBI Taxonomy" id="1754012"/>
    <lineage>
        <taxon>Bacteria</taxon>
        <taxon>Bacillati</taxon>
        <taxon>Bacillota</taxon>
        <taxon>Erysipelotrichia</taxon>
        <taxon>Erysipelotrichales</taxon>
        <taxon>Erysipelotrichaceae</taxon>
        <taxon>Breznakia</taxon>
    </lineage>
</organism>
<name>A0A4R8A6W9_9FIRM</name>